<keyword evidence="3" id="KW-0057">Aromatic amino acid biosynthesis</keyword>
<proteinExistence type="predicted"/>
<feature type="domain" description="Glycosyl transferase family 3" evidence="5">
    <location>
        <begin position="121"/>
        <end position="362"/>
    </location>
</feature>
<reference evidence="7" key="1">
    <citation type="submission" date="2022-06" db="EMBL/GenBank/DDBJ databases">
        <title>New cyanobacteria of genus Symplocastrum in benthos of Lake Baikal.</title>
        <authorList>
            <person name="Sorokovikova E."/>
            <person name="Tikhonova I."/>
            <person name="Krasnopeev A."/>
            <person name="Evseev P."/>
            <person name="Gladkikh A."/>
            <person name="Belykh O."/>
        </authorList>
    </citation>
    <scope>NUCLEOTIDE SEQUENCE</scope>
    <source>
        <strain evidence="7">BBK-W-15</strain>
    </source>
</reference>
<dbReference type="GO" id="GO:0004048">
    <property type="term" value="F:anthranilate phosphoribosyltransferase activity"/>
    <property type="evidence" value="ECO:0007669"/>
    <property type="project" value="InterPro"/>
</dbReference>
<keyword evidence="8" id="KW-1185">Reference proteome</keyword>
<dbReference type="Pfam" id="PF02885">
    <property type="entry name" value="Glycos_trans_3N"/>
    <property type="match status" value="1"/>
</dbReference>
<evidence type="ECO:0000256" key="2">
    <source>
        <dbReference type="ARBA" id="ARBA00022679"/>
    </source>
</evidence>
<evidence type="ECO:0000256" key="3">
    <source>
        <dbReference type="ARBA" id="ARBA00023141"/>
    </source>
</evidence>
<dbReference type="SUPFAM" id="SSF52418">
    <property type="entry name" value="Nucleoside phosphorylase/phosphoribosyltransferase catalytic domain"/>
    <property type="match status" value="1"/>
</dbReference>
<accession>A0AAE3KMV3</accession>
<feature type="domain" description="Glycosyl transferase family 3 N-terminal" evidence="6">
    <location>
        <begin position="6"/>
        <end position="68"/>
    </location>
</feature>
<keyword evidence="2" id="KW-0808">Transferase</keyword>
<dbReference type="EMBL" id="JAMZMM010000130">
    <property type="protein sequence ID" value="MCP2729629.1"/>
    <property type="molecule type" value="Genomic_DNA"/>
</dbReference>
<dbReference type="PANTHER" id="PTHR43285">
    <property type="entry name" value="ANTHRANILATE PHOSPHORIBOSYLTRANSFERASE"/>
    <property type="match status" value="1"/>
</dbReference>
<evidence type="ECO:0000256" key="1">
    <source>
        <dbReference type="ARBA" id="ARBA00022676"/>
    </source>
</evidence>
<dbReference type="PANTHER" id="PTHR43285:SF3">
    <property type="entry name" value="SLL1634 PROTEIN"/>
    <property type="match status" value="1"/>
</dbReference>
<dbReference type="SUPFAM" id="SSF47648">
    <property type="entry name" value="Nucleoside phosphorylase/phosphoribosyltransferase N-terminal domain"/>
    <property type="match status" value="1"/>
</dbReference>
<dbReference type="Proteomes" id="UP001204953">
    <property type="component" value="Unassembled WGS sequence"/>
</dbReference>
<keyword evidence="3" id="KW-0028">Amino-acid biosynthesis</keyword>
<protein>
    <submittedName>
        <fullName evidence="7">Anthranilate phosphoribosyltransferase family protein</fullName>
    </submittedName>
</protein>
<dbReference type="RefSeq" id="WP_254012411.1">
    <property type="nucleotide sequence ID" value="NZ_JAMZMM010000130.1"/>
</dbReference>
<dbReference type="InterPro" id="IPR000312">
    <property type="entry name" value="Glycosyl_Trfase_fam3"/>
</dbReference>
<gene>
    <name evidence="7" type="ORF">NJ959_14345</name>
</gene>
<comment type="caution">
    <text evidence="7">The sequence shown here is derived from an EMBL/GenBank/DDBJ whole genome shotgun (WGS) entry which is preliminary data.</text>
</comment>
<evidence type="ECO:0000256" key="4">
    <source>
        <dbReference type="SAM" id="MobiDB-lite"/>
    </source>
</evidence>
<dbReference type="InterPro" id="IPR036320">
    <property type="entry name" value="Glycosyl_Trfase_fam3_N_dom_sf"/>
</dbReference>
<evidence type="ECO:0000259" key="5">
    <source>
        <dbReference type="Pfam" id="PF00591"/>
    </source>
</evidence>
<dbReference type="InterPro" id="IPR005940">
    <property type="entry name" value="Anthranilate_Pribosyl_Tfrase"/>
</dbReference>
<keyword evidence="1 7" id="KW-0328">Glycosyltransferase</keyword>
<dbReference type="Gene3D" id="3.40.1030.10">
    <property type="entry name" value="Nucleoside phosphorylase/phosphoribosyltransferase catalytic domain"/>
    <property type="match status" value="1"/>
</dbReference>
<evidence type="ECO:0000313" key="7">
    <source>
        <dbReference type="EMBL" id="MCP2729629.1"/>
    </source>
</evidence>
<dbReference type="FunFam" id="3.40.1030.10:FF:000010">
    <property type="entry name" value="Anthranilate phosphoribosyltransferase"/>
    <property type="match status" value="1"/>
</dbReference>
<evidence type="ECO:0000313" key="8">
    <source>
        <dbReference type="Proteomes" id="UP001204953"/>
    </source>
</evidence>
<dbReference type="NCBIfam" id="NF005635">
    <property type="entry name" value="PRK07394.1"/>
    <property type="match status" value="1"/>
</dbReference>
<name>A0AAE3KMV3_9CYAN</name>
<sequence length="374" mass="40952">MSNAFRELLKKVGSGTHTGKDLSREEAEIATRMMLLGEATPAQIGAFLIAHRIKRPTSEELAGMLDAYDRIGPKLVGNGEWGVGSGEWKRDKLAAEIPSSSSPSKETKPVTVLGTPYDGRDRTAPVTTLTALILAAAGVSVLMHGGDRIPTKYGIPLMEIWQELGVDLSKLSLAKVQELLEKTGLGFIYLPQHFPEAQELVTYRDQIGKRPPIATMELIWSPYAGEIHQVAGYVHPPTEVRFRDVFKMRGVTNFTLVKGLEGSCDLPCDRTAIIAISNPNTGEGFERLLLHPSDYGFAGKEVPFESTSQLITQMEEILAGKSSNLLQAAIWNGGFYLWRCGVCEDLQTGLDKAENLFTDGYAEKKLTEIKSAID</sequence>
<dbReference type="GO" id="GO:0005829">
    <property type="term" value="C:cytosol"/>
    <property type="evidence" value="ECO:0007669"/>
    <property type="project" value="TreeGrafter"/>
</dbReference>
<evidence type="ECO:0000259" key="6">
    <source>
        <dbReference type="Pfam" id="PF02885"/>
    </source>
</evidence>
<dbReference type="Gene3D" id="1.20.970.10">
    <property type="entry name" value="Transferase, Pyrimidine Nucleoside Phosphorylase, Chain C"/>
    <property type="match status" value="1"/>
</dbReference>
<feature type="region of interest" description="Disordered" evidence="4">
    <location>
        <begin position="96"/>
        <end position="116"/>
    </location>
</feature>
<dbReference type="InterPro" id="IPR035902">
    <property type="entry name" value="Nuc_phospho_transferase"/>
</dbReference>
<dbReference type="Pfam" id="PF00591">
    <property type="entry name" value="Glycos_transf_3"/>
    <property type="match status" value="1"/>
</dbReference>
<dbReference type="AlphaFoldDB" id="A0AAE3KMV3"/>
<organism evidence="7 8">
    <name type="scientific">Limnofasciculus baicalensis BBK-W-15</name>
    <dbReference type="NCBI Taxonomy" id="2699891"/>
    <lineage>
        <taxon>Bacteria</taxon>
        <taxon>Bacillati</taxon>
        <taxon>Cyanobacteriota</taxon>
        <taxon>Cyanophyceae</taxon>
        <taxon>Coleofasciculales</taxon>
        <taxon>Coleofasciculaceae</taxon>
        <taxon>Limnofasciculus</taxon>
        <taxon>Limnofasciculus baicalensis</taxon>
    </lineage>
</organism>
<dbReference type="GO" id="GO:0000162">
    <property type="term" value="P:L-tryptophan biosynthetic process"/>
    <property type="evidence" value="ECO:0007669"/>
    <property type="project" value="InterPro"/>
</dbReference>
<dbReference type="InterPro" id="IPR017459">
    <property type="entry name" value="Glycosyl_Trfase_fam3_N_dom"/>
</dbReference>